<dbReference type="InterPro" id="IPR029016">
    <property type="entry name" value="GAF-like_dom_sf"/>
</dbReference>
<evidence type="ECO:0000256" key="1">
    <source>
        <dbReference type="ARBA" id="ARBA00023015"/>
    </source>
</evidence>
<keyword evidence="2" id="KW-0238">DNA-binding</keyword>
<dbReference type="SUPFAM" id="SSF46785">
    <property type="entry name" value="Winged helix' DNA-binding domain"/>
    <property type="match status" value="1"/>
</dbReference>
<feature type="domain" description="IclR-ED" evidence="5">
    <location>
        <begin position="68"/>
        <end position="254"/>
    </location>
</feature>
<dbReference type="InterPro" id="IPR050707">
    <property type="entry name" value="HTH_MetabolicPath_Reg"/>
</dbReference>
<dbReference type="Gene3D" id="3.30.450.40">
    <property type="match status" value="1"/>
</dbReference>
<dbReference type="Gene3D" id="1.10.10.10">
    <property type="entry name" value="Winged helix-like DNA-binding domain superfamily/Winged helix DNA-binding domain"/>
    <property type="match status" value="1"/>
</dbReference>
<sequence>MPSERQSSVDRLLSIPRLFTEEKPLWTVEEVAGALQISLSSAYRYFQSLLKFEYLDEVPGQGYCLGPAFIAFDRTIRITDPLAKVAGPVLAGLTRALDDGTDLIICQVYRKNVMCIHHENIGKASAGTSYERGRPMPFYRGATSKVILAHLPWRQQKREFESNSVAIAESGMGYDWKSFSAGLRDIRKKGYCVSHGEVDPGRVGIAAPIFSPDGQVRHSLSIVVFDTTTDSAREDRLTMSIVAAAALISERLALPN</sequence>
<evidence type="ECO:0000259" key="5">
    <source>
        <dbReference type="PROSITE" id="PS51078"/>
    </source>
</evidence>
<dbReference type="InterPro" id="IPR014757">
    <property type="entry name" value="Tscrpt_reg_IclR_C"/>
</dbReference>
<keyword evidence="1" id="KW-0805">Transcription regulation</keyword>
<gene>
    <name evidence="6" type="ORF">GTU67_08125</name>
</gene>
<dbReference type="PANTHER" id="PTHR30136">
    <property type="entry name" value="HELIX-TURN-HELIX TRANSCRIPTIONAL REGULATOR, ICLR FAMILY"/>
    <property type="match status" value="1"/>
</dbReference>
<comment type="caution">
    <text evidence="6">The sequence shown here is derived from an EMBL/GenBank/DDBJ whole genome shotgun (WGS) entry which is preliminary data.</text>
</comment>
<dbReference type="PROSITE" id="PS51077">
    <property type="entry name" value="HTH_ICLR"/>
    <property type="match status" value="1"/>
</dbReference>
<dbReference type="RefSeq" id="WP_185779594.1">
    <property type="nucleotide sequence ID" value="NZ_JACJUU010000005.1"/>
</dbReference>
<evidence type="ECO:0000256" key="2">
    <source>
        <dbReference type="ARBA" id="ARBA00023125"/>
    </source>
</evidence>
<dbReference type="InterPro" id="IPR036390">
    <property type="entry name" value="WH_DNA-bd_sf"/>
</dbReference>
<proteinExistence type="predicted"/>
<protein>
    <submittedName>
        <fullName evidence="6">Helix-turn-helix domain-containing protein</fullName>
    </submittedName>
</protein>
<dbReference type="GO" id="GO:0045892">
    <property type="term" value="P:negative regulation of DNA-templated transcription"/>
    <property type="evidence" value="ECO:0007669"/>
    <property type="project" value="TreeGrafter"/>
</dbReference>
<dbReference type="Pfam" id="PF01614">
    <property type="entry name" value="IclR_C"/>
    <property type="match status" value="1"/>
</dbReference>
<dbReference type="SMART" id="SM00346">
    <property type="entry name" value="HTH_ICLR"/>
    <property type="match status" value="1"/>
</dbReference>
<name>A0A842HNS9_9BURK</name>
<organism evidence="6 7">
    <name type="scientific">Pusillimonas minor</name>
    <dbReference type="NCBI Taxonomy" id="2697024"/>
    <lineage>
        <taxon>Bacteria</taxon>
        <taxon>Pseudomonadati</taxon>
        <taxon>Pseudomonadota</taxon>
        <taxon>Betaproteobacteria</taxon>
        <taxon>Burkholderiales</taxon>
        <taxon>Alcaligenaceae</taxon>
        <taxon>Pusillimonas</taxon>
    </lineage>
</organism>
<keyword evidence="3" id="KW-0804">Transcription</keyword>
<feature type="domain" description="HTH iclR-type" evidence="4">
    <location>
        <begin position="6"/>
        <end position="67"/>
    </location>
</feature>
<dbReference type="SUPFAM" id="SSF55781">
    <property type="entry name" value="GAF domain-like"/>
    <property type="match status" value="1"/>
</dbReference>
<dbReference type="GO" id="GO:0003700">
    <property type="term" value="F:DNA-binding transcription factor activity"/>
    <property type="evidence" value="ECO:0007669"/>
    <property type="project" value="TreeGrafter"/>
</dbReference>
<dbReference type="GO" id="GO:0003677">
    <property type="term" value="F:DNA binding"/>
    <property type="evidence" value="ECO:0007669"/>
    <property type="project" value="UniProtKB-KW"/>
</dbReference>
<evidence type="ECO:0000256" key="3">
    <source>
        <dbReference type="ARBA" id="ARBA00023163"/>
    </source>
</evidence>
<keyword evidence="7" id="KW-1185">Reference proteome</keyword>
<accession>A0A842HNS9</accession>
<dbReference type="Pfam" id="PF09339">
    <property type="entry name" value="HTH_IclR"/>
    <property type="match status" value="1"/>
</dbReference>
<evidence type="ECO:0000313" key="7">
    <source>
        <dbReference type="Proteomes" id="UP000545386"/>
    </source>
</evidence>
<dbReference type="InterPro" id="IPR005471">
    <property type="entry name" value="Tscrpt_reg_IclR_N"/>
</dbReference>
<dbReference type="AlphaFoldDB" id="A0A842HNS9"/>
<reference evidence="6 7" key="1">
    <citation type="submission" date="2020-08" db="EMBL/GenBank/DDBJ databases">
        <title>Paraeoetvoesia sp. YC-7-48 draft genome sequence.</title>
        <authorList>
            <person name="Yao L."/>
        </authorList>
    </citation>
    <scope>NUCLEOTIDE SEQUENCE [LARGE SCALE GENOMIC DNA]</scope>
    <source>
        <strain evidence="7">YC-7-48</strain>
    </source>
</reference>
<dbReference type="PANTHER" id="PTHR30136:SF24">
    <property type="entry name" value="HTH-TYPE TRANSCRIPTIONAL REPRESSOR ALLR"/>
    <property type="match status" value="1"/>
</dbReference>
<evidence type="ECO:0000259" key="4">
    <source>
        <dbReference type="PROSITE" id="PS51077"/>
    </source>
</evidence>
<evidence type="ECO:0000313" key="6">
    <source>
        <dbReference type="EMBL" id="MBC2769876.1"/>
    </source>
</evidence>
<dbReference type="InterPro" id="IPR036388">
    <property type="entry name" value="WH-like_DNA-bd_sf"/>
</dbReference>
<dbReference type="Proteomes" id="UP000545386">
    <property type="component" value="Unassembled WGS sequence"/>
</dbReference>
<dbReference type="EMBL" id="JACJUU010000005">
    <property type="protein sequence ID" value="MBC2769876.1"/>
    <property type="molecule type" value="Genomic_DNA"/>
</dbReference>
<dbReference type="PROSITE" id="PS51078">
    <property type="entry name" value="ICLR_ED"/>
    <property type="match status" value="1"/>
</dbReference>